<evidence type="ECO:0000256" key="1">
    <source>
        <dbReference type="SAM" id="MobiDB-lite"/>
    </source>
</evidence>
<dbReference type="Proteomes" id="UP000595197">
    <property type="component" value="Plasmid pTT6-1"/>
</dbReference>
<protein>
    <submittedName>
        <fullName evidence="2">Uncharacterized protein</fullName>
    </submittedName>
</protein>
<evidence type="ECO:0000313" key="3">
    <source>
        <dbReference type="Proteomes" id="UP000595197"/>
    </source>
</evidence>
<accession>A0ABX7BE83</accession>
<evidence type="ECO:0000313" key="2">
    <source>
        <dbReference type="EMBL" id="QQP92725.1"/>
    </source>
</evidence>
<name>A0ABX7BE83_9PROT</name>
<geneLocation type="plasmid" evidence="2 3">
    <name>pTT6-1</name>
</geneLocation>
<sequence>MAGRVPLARTRDGFIERWLKPAPGTVPPTGGRAPLPGLGKPPTVRRGTARLTGGPGSPYRRRAAVIVSFHRLRGAGYAKLHAHLRYVERPGAGERTAAAELFSAGSDGVPGHERVAAWRDDRHQFRVILAPEDGHRLDMTAYTRAFMAEMEAALGTRLEWVAGIHEKADAAHPRNRHAHIVIRGVDDAGADLVIGREFIRHGMRRIAEELATRQLGQMSQRELDAHLARRAERAGERVRAAGRRGDGRGHD</sequence>
<reference evidence="2" key="1">
    <citation type="submission" date="2021-02" db="EMBL/GenBank/DDBJ databases">
        <title>Skermanella TT6 skin isolate.</title>
        <authorList>
            <person name="Lee K."/>
            <person name="Ganzorig M."/>
        </authorList>
    </citation>
    <scope>NUCLEOTIDE SEQUENCE</scope>
    <source>
        <strain evidence="2">TT6</strain>
    </source>
</reference>
<dbReference type="RefSeq" id="WP_201081855.1">
    <property type="nucleotide sequence ID" value="NZ_CP067421.1"/>
</dbReference>
<proteinExistence type="predicted"/>
<keyword evidence="3" id="KW-1185">Reference proteome</keyword>
<dbReference type="EMBL" id="CP067421">
    <property type="protein sequence ID" value="QQP92725.1"/>
    <property type="molecule type" value="Genomic_DNA"/>
</dbReference>
<gene>
    <name evidence="2" type="ORF">IGS68_30145</name>
</gene>
<feature type="region of interest" description="Disordered" evidence="1">
    <location>
        <begin position="20"/>
        <end position="55"/>
    </location>
</feature>
<keyword evidence="2" id="KW-0614">Plasmid</keyword>
<organism evidence="2 3">
    <name type="scientific">Skermanella cutis</name>
    <dbReference type="NCBI Taxonomy" id="2775420"/>
    <lineage>
        <taxon>Bacteria</taxon>
        <taxon>Pseudomonadati</taxon>
        <taxon>Pseudomonadota</taxon>
        <taxon>Alphaproteobacteria</taxon>
        <taxon>Rhodospirillales</taxon>
        <taxon>Azospirillaceae</taxon>
        <taxon>Skermanella</taxon>
    </lineage>
</organism>